<evidence type="ECO:0000256" key="2">
    <source>
        <dbReference type="SAM" id="Coils"/>
    </source>
</evidence>
<feature type="coiled-coil region" evidence="2">
    <location>
        <begin position="317"/>
        <end position="344"/>
    </location>
</feature>
<keyword evidence="5" id="KW-1185">Reference proteome</keyword>
<feature type="region of interest" description="Disordered" evidence="3">
    <location>
        <begin position="806"/>
        <end position="883"/>
    </location>
</feature>
<reference evidence="4 5" key="1">
    <citation type="journal article" date="2024" name="G3 (Bethesda)">
        <title>Genome assembly of Hibiscus sabdariffa L. provides insights into metabolisms of medicinal natural products.</title>
        <authorList>
            <person name="Kim T."/>
        </authorList>
    </citation>
    <scope>NUCLEOTIDE SEQUENCE [LARGE SCALE GENOMIC DNA]</scope>
    <source>
        <strain evidence="4">TK-2024</strain>
        <tissue evidence="4">Old leaves</tissue>
    </source>
</reference>
<feature type="region of interest" description="Disordered" evidence="3">
    <location>
        <begin position="1"/>
        <end position="157"/>
    </location>
</feature>
<name>A0ABR2DK84_9ROSI</name>
<dbReference type="PANTHER" id="PTHR23160:SF20">
    <property type="entry name" value="OS02G0439200 PROTEIN"/>
    <property type="match status" value="1"/>
</dbReference>
<feature type="compositionally biased region" description="Basic and acidic residues" evidence="3">
    <location>
        <begin position="806"/>
        <end position="819"/>
    </location>
</feature>
<keyword evidence="1 2" id="KW-0175">Coiled coil</keyword>
<feature type="compositionally biased region" description="Basic residues" evidence="3">
    <location>
        <begin position="874"/>
        <end position="883"/>
    </location>
</feature>
<evidence type="ECO:0000256" key="1">
    <source>
        <dbReference type="ARBA" id="ARBA00023054"/>
    </source>
</evidence>
<dbReference type="Proteomes" id="UP001472677">
    <property type="component" value="Unassembled WGS sequence"/>
</dbReference>
<feature type="coiled-coil region" evidence="2">
    <location>
        <begin position="576"/>
        <end position="725"/>
    </location>
</feature>
<feature type="compositionally biased region" description="Basic and acidic residues" evidence="3">
    <location>
        <begin position="102"/>
        <end position="112"/>
    </location>
</feature>
<evidence type="ECO:0000256" key="3">
    <source>
        <dbReference type="SAM" id="MobiDB-lite"/>
    </source>
</evidence>
<feature type="region of interest" description="Disordered" evidence="3">
    <location>
        <begin position="777"/>
        <end position="796"/>
    </location>
</feature>
<evidence type="ECO:0008006" key="6">
    <source>
        <dbReference type="Google" id="ProtNLM"/>
    </source>
</evidence>
<comment type="caution">
    <text evidence="4">The sequence shown here is derived from an EMBL/GenBank/DDBJ whole genome shotgun (WGS) entry which is preliminary data.</text>
</comment>
<evidence type="ECO:0000313" key="5">
    <source>
        <dbReference type="Proteomes" id="UP001472677"/>
    </source>
</evidence>
<feature type="coiled-coil region" evidence="2">
    <location>
        <begin position="460"/>
        <end position="526"/>
    </location>
</feature>
<feature type="region of interest" description="Disordered" evidence="3">
    <location>
        <begin position="745"/>
        <end position="765"/>
    </location>
</feature>
<feature type="compositionally biased region" description="Polar residues" evidence="3">
    <location>
        <begin position="838"/>
        <end position="849"/>
    </location>
</feature>
<proteinExistence type="predicted"/>
<protein>
    <recommendedName>
        <fullName evidence="6">WEB family protein</fullName>
    </recommendedName>
</protein>
<evidence type="ECO:0000313" key="4">
    <source>
        <dbReference type="EMBL" id="KAK8541838.1"/>
    </source>
</evidence>
<feature type="coiled-coil region" evidence="2">
    <location>
        <begin position="376"/>
        <end position="431"/>
    </location>
</feature>
<gene>
    <name evidence="4" type="ORF">V6N12_014459</name>
</gene>
<dbReference type="PANTHER" id="PTHR23160">
    <property type="entry name" value="SYNAPTONEMAL COMPLEX PROTEIN-RELATED"/>
    <property type="match status" value="1"/>
</dbReference>
<accession>A0ABR2DK84</accession>
<feature type="compositionally biased region" description="Basic and acidic residues" evidence="3">
    <location>
        <begin position="780"/>
        <end position="796"/>
    </location>
</feature>
<dbReference type="EMBL" id="JBBPBM010000024">
    <property type="protein sequence ID" value="KAK8541838.1"/>
    <property type="molecule type" value="Genomic_DNA"/>
</dbReference>
<organism evidence="4 5">
    <name type="scientific">Hibiscus sabdariffa</name>
    <name type="common">roselle</name>
    <dbReference type="NCBI Taxonomy" id="183260"/>
    <lineage>
        <taxon>Eukaryota</taxon>
        <taxon>Viridiplantae</taxon>
        <taxon>Streptophyta</taxon>
        <taxon>Embryophyta</taxon>
        <taxon>Tracheophyta</taxon>
        <taxon>Spermatophyta</taxon>
        <taxon>Magnoliopsida</taxon>
        <taxon>eudicotyledons</taxon>
        <taxon>Gunneridae</taxon>
        <taxon>Pentapetalae</taxon>
        <taxon>rosids</taxon>
        <taxon>malvids</taxon>
        <taxon>Malvales</taxon>
        <taxon>Malvaceae</taxon>
        <taxon>Malvoideae</taxon>
        <taxon>Hibiscus</taxon>
    </lineage>
</organism>
<sequence length="883" mass="99577">MAAKSKYGLSGIPTPTKVSLATPRVASKPSRVLAKPEPGSPSSLQGTRHPIDQSPRPSLIAKPTIDSGLPKVELQPGSPSPLRGTRHSVDRSPRASLNLKPTSDRRLTRVEAEPGSPLRGTHHSVDRSPRPSLISKPVFDRGSPKIATPSEAQFNSVQEDLKRAKEHISLIEKEKAQAIDELKEAQKAAEEANEKLREALVAQKRAEESLEIEKFRMFELEMAGIEASQKKDEEWRNEIEYIRNQHASDAAALCSAIRELERVKQELAMVCDAKNQALNHADDATKIAEIHAEEVDFLSAELVRLNSLIDSERVKEAHENREMVVEYKEEIESLRQQLETAMAYEKKWMEKEAFIEQLKVDLQAARMAESYALDLVEDWKQRFEELQMQIVDAKKLDIPASDSFNSVMKQLESNNNSLLDAKSEITALKENVGLLEVTISKQIGDLVESEQCSNMAQHEAKEVTKLVESLKSELETAKEEKTRALNNEKLAASSVRTLLEEKTKLIDQLEKSRDEIEKSKKVMESLASVLSQVSAEGREAMKKLLSSEEEHGNYETMLEILSSVMKATTEKYETMLGDAKTEIDHLTSAIEQSKNEYQNSGTEREWKELHLVDSVKESEEENSSQEKEISRLVDLLKQSEEEARLKESLKEVESEVIHLQEALMEVKTESIVLKVSLLDKETELQSVLRENEELLAREAASLKKAEELSKLLEEATIKKQREETGEPTTCEKDYDLLPKAVEVSKENRHGSEENPNLELPSEQPLEADGARVRNANGQVKEAETKQNEDDSDKVEFNMRASCKIENKEFPREREPEKKSLVQQVGSRVKVSKGLIHQINGSTKNVNNGRNLPLKQKQQQKKKKNALLGKLVSLLKKKRSNNQK</sequence>